<organism evidence="5 6">
    <name type="scientific">Treponema brennaborense (strain DSM 12168 / CIP 105900 / DD5/3)</name>
    <dbReference type="NCBI Taxonomy" id="906968"/>
    <lineage>
        <taxon>Bacteria</taxon>
        <taxon>Pseudomonadati</taxon>
        <taxon>Spirochaetota</taxon>
        <taxon>Spirochaetia</taxon>
        <taxon>Spirochaetales</taxon>
        <taxon>Treponemataceae</taxon>
        <taxon>Treponema</taxon>
    </lineage>
</organism>
<proteinExistence type="inferred from homology"/>
<accession>F4LK35</accession>
<dbReference type="EMBL" id="CP002696">
    <property type="protein sequence ID" value="AEE17497.1"/>
    <property type="molecule type" value="Genomic_DNA"/>
</dbReference>
<dbReference type="InterPro" id="IPR013762">
    <property type="entry name" value="Integrase-like_cat_sf"/>
</dbReference>
<dbReference type="HOGENOM" id="CLU_053688_0_0_12"/>
<gene>
    <name evidence="5" type="ordered locus">Trebr_2082</name>
</gene>
<dbReference type="RefSeq" id="WP_013759200.1">
    <property type="nucleotide sequence ID" value="NC_015500.1"/>
</dbReference>
<dbReference type="CDD" id="cd00397">
    <property type="entry name" value="DNA_BRE_C"/>
    <property type="match status" value="1"/>
</dbReference>
<dbReference type="KEGG" id="tbe:Trebr_2082"/>
<evidence type="ECO:0000313" key="6">
    <source>
        <dbReference type="Proteomes" id="UP000006546"/>
    </source>
</evidence>
<dbReference type="GO" id="GO:0003677">
    <property type="term" value="F:DNA binding"/>
    <property type="evidence" value="ECO:0007669"/>
    <property type="project" value="UniProtKB-KW"/>
</dbReference>
<evidence type="ECO:0000259" key="4">
    <source>
        <dbReference type="PROSITE" id="PS51898"/>
    </source>
</evidence>
<dbReference type="eggNOG" id="COG0582">
    <property type="taxonomic scope" value="Bacteria"/>
</dbReference>
<dbReference type="OrthoDB" id="354470at2"/>
<evidence type="ECO:0000313" key="5">
    <source>
        <dbReference type="EMBL" id="AEE17497.1"/>
    </source>
</evidence>
<dbReference type="InterPro" id="IPR002104">
    <property type="entry name" value="Integrase_catalytic"/>
</dbReference>
<evidence type="ECO:0000256" key="1">
    <source>
        <dbReference type="ARBA" id="ARBA00008857"/>
    </source>
</evidence>
<sequence length="367" mass="42311">MVLHKNKATYDLLFNLFIADIGRTEAEQILNILKYKQLFPLPAAETEVSLIAFLSGFWDWDSSIYIKERLLQKNGIHRRYVARCAASVRNYWLPWFGDTLPLSGVSRMTLKEFVLSFMEQKVPKSAKGKNDIIRSGTIALRWAFQNGLMSEDVTAGLSYYSGDTPEIAILPSDIVRALFNRQWKHKKAMFANKLAMLSGLRAGEIQALRGCDIGTECVYVRHSWNLLDGLKKPKNGSERIVYVPFPAFLDELRSFATEDCDFIFHIRSAHQPMDAKCWLRELRAELHRLSVDELLIRKINFHSWRHYFITHMKNEGKLESRLLQRVSGHKTATMLEHYADHSLENDVEIIKKTAVNIFAPFLDTNIS</sequence>
<dbReference type="SUPFAM" id="SSF56349">
    <property type="entry name" value="DNA breaking-rejoining enzymes"/>
    <property type="match status" value="1"/>
</dbReference>
<feature type="domain" description="Tyr recombinase" evidence="4">
    <location>
        <begin position="165"/>
        <end position="351"/>
    </location>
</feature>
<dbReference type="InterPro" id="IPR011010">
    <property type="entry name" value="DNA_brk_join_enz"/>
</dbReference>
<protein>
    <submittedName>
        <fullName evidence="5">Integrase family protein</fullName>
    </submittedName>
</protein>
<dbReference type="GO" id="GO:0015074">
    <property type="term" value="P:DNA integration"/>
    <property type="evidence" value="ECO:0007669"/>
    <property type="project" value="InterPro"/>
</dbReference>
<dbReference type="STRING" id="906968.Trebr_2082"/>
<keyword evidence="2" id="KW-0238">DNA-binding</keyword>
<evidence type="ECO:0000256" key="3">
    <source>
        <dbReference type="ARBA" id="ARBA00023172"/>
    </source>
</evidence>
<dbReference type="PANTHER" id="PTHR30349">
    <property type="entry name" value="PHAGE INTEGRASE-RELATED"/>
    <property type="match status" value="1"/>
</dbReference>
<keyword evidence="3" id="KW-0233">DNA recombination</keyword>
<keyword evidence="6" id="KW-1185">Reference proteome</keyword>
<reference evidence="6" key="1">
    <citation type="submission" date="2011-04" db="EMBL/GenBank/DDBJ databases">
        <title>The complete genome of Treponema brennaborense DSM 12168.</title>
        <authorList>
            <person name="Lucas S."/>
            <person name="Han J."/>
            <person name="Lapidus A."/>
            <person name="Bruce D."/>
            <person name="Goodwin L."/>
            <person name="Pitluck S."/>
            <person name="Peters L."/>
            <person name="Kyrpides N."/>
            <person name="Mavromatis K."/>
            <person name="Ivanova N."/>
            <person name="Mikhailova N."/>
            <person name="Pagani I."/>
            <person name="Teshima H."/>
            <person name="Detter J.C."/>
            <person name="Tapia R."/>
            <person name="Han C."/>
            <person name="Land M."/>
            <person name="Hauser L."/>
            <person name="Markowitz V."/>
            <person name="Cheng J.-F."/>
            <person name="Hugenholtz P."/>
            <person name="Woyke T."/>
            <person name="Wu D."/>
            <person name="Gronow S."/>
            <person name="Wellnitz S."/>
            <person name="Brambilla E."/>
            <person name="Klenk H.-P."/>
            <person name="Eisen J.A."/>
        </authorList>
    </citation>
    <scope>NUCLEOTIDE SEQUENCE [LARGE SCALE GENOMIC DNA]</scope>
    <source>
        <strain evidence="6">DSM 12168 / CIP 105900 / DD5/3</strain>
    </source>
</reference>
<dbReference type="Proteomes" id="UP000006546">
    <property type="component" value="Chromosome"/>
</dbReference>
<dbReference type="AlphaFoldDB" id="F4LK35"/>
<dbReference type="GO" id="GO:0006310">
    <property type="term" value="P:DNA recombination"/>
    <property type="evidence" value="ECO:0007669"/>
    <property type="project" value="UniProtKB-KW"/>
</dbReference>
<name>F4LK35_TREBD</name>
<comment type="similarity">
    <text evidence="1">Belongs to the 'phage' integrase family.</text>
</comment>
<evidence type="ECO:0000256" key="2">
    <source>
        <dbReference type="ARBA" id="ARBA00023125"/>
    </source>
</evidence>
<dbReference type="PROSITE" id="PS51898">
    <property type="entry name" value="TYR_RECOMBINASE"/>
    <property type="match status" value="1"/>
</dbReference>
<dbReference type="PANTHER" id="PTHR30349:SF41">
    <property type="entry name" value="INTEGRASE_RECOMBINASE PROTEIN MJ0367-RELATED"/>
    <property type="match status" value="1"/>
</dbReference>
<dbReference type="Gene3D" id="1.10.443.10">
    <property type="entry name" value="Intergrase catalytic core"/>
    <property type="match status" value="1"/>
</dbReference>
<dbReference type="Pfam" id="PF00589">
    <property type="entry name" value="Phage_integrase"/>
    <property type="match status" value="1"/>
</dbReference>
<dbReference type="InterPro" id="IPR050090">
    <property type="entry name" value="Tyrosine_recombinase_XerCD"/>
</dbReference>